<dbReference type="EMBL" id="CP152276">
    <property type="protein sequence ID" value="XAE43695.1"/>
    <property type="molecule type" value="Genomic_DNA"/>
</dbReference>
<feature type="domain" description="AAA+ ATPase" evidence="7">
    <location>
        <begin position="79"/>
        <end position="196"/>
    </location>
</feature>
<evidence type="ECO:0000256" key="4">
    <source>
        <dbReference type="ARBA" id="ARBA00022741"/>
    </source>
</evidence>
<dbReference type="Gene3D" id="1.20.272.10">
    <property type="match status" value="1"/>
</dbReference>
<dbReference type="InterPro" id="IPR027417">
    <property type="entry name" value="P-loop_NTPase"/>
</dbReference>
<comment type="function">
    <text evidence="1">DNA-dependent ATPase that plays important roles in cellular responses to stalled DNA replication processes.</text>
</comment>
<feature type="region of interest" description="Disordered" evidence="6">
    <location>
        <begin position="1"/>
        <end position="46"/>
    </location>
</feature>
<dbReference type="Gene3D" id="1.10.3710.10">
    <property type="entry name" value="DNA polymerase III clamp loader subunits, C-terminal domain"/>
    <property type="match status" value="1"/>
</dbReference>
<evidence type="ECO:0000256" key="6">
    <source>
        <dbReference type="SAM" id="MobiDB-lite"/>
    </source>
</evidence>
<dbReference type="InterPro" id="IPR051314">
    <property type="entry name" value="AAA_ATPase_RarA/MGS1/WRNIP1"/>
</dbReference>
<evidence type="ECO:0000256" key="2">
    <source>
        <dbReference type="ARBA" id="ARBA00008959"/>
    </source>
</evidence>
<dbReference type="RefSeq" id="WP_342629078.1">
    <property type="nucleotide sequence ID" value="NZ_CP152276.1"/>
</dbReference>
<protein>
    <recommendedName>
        <fullName evidence="3">Replication-associated recombination protein A</fullName>
    </recommendedName>
</protein>
<dbReference type="CDD" id="cd18139">
    <property type="entry name" value="HLD_clamp_RarA"/>
    <property type="match status" value="1"/>
</dbReference>
<dbReference type="Pfam" id="PF12002">
    <property type="entry name" value="MgsA_C"/>
    <property type="match status" value="1"/>
</dbReference>
<evidence type="ECO:0000256" key="1">
    <source>
        <dbReference type="ARBA" id="ARBA00002393"/>
    </source>
</evidence>
<dbReference type="InterPro" id="IPR021886">
    <property type="entry name" value="MgsA_C"/>
</dbReference>
<dbReference type="InterPro" id="IPR008921">
    <property type="entry name" value="DNA_pol3_clamp-load_cplx_C"/>
</dbReference>
<dbReference type="Gene3D" id="3.40.50.300">
    <property type="entry name" value="P-loop containing nucleotide triphosphate hydrolases"/>
    <property type="match status" value="1"/>
</dbReference>
<accession>A0ABZ3D7P1</accession>
<dbReference type="InterPro" id="IPR003959">
    <property type="entry name" value="ATPase_AAA_core"/>
</dbReference>
<proteinExistence type="inferred from homology"/>
<evidence type="ECO:0000313" key="8">
    <source>
        <dbReference type="EMBL" id="XAE43695.1"/>
    </source>
</evidence>
<evidence type="ECO:0000259" key="7">
    <source>
        <dbReference type="SMART" id="SM00382"/>
    </source>
</evidence>
<dbReference type="CDD" id="cd00009">
    <property type="entry name" value="AAA"/>
    <property type="match status" value="1"/>
</dbReference>
<keyword evidence="5" id="KW-0067">ATP-binding</keyword>
<dbReference type="SUPFAM" id="SSF52540">
    <property type="entry name" value="P-loop containing nucleoside triphosphate hydrolases"/>
    <property type="match status" value="1"/>
</dbReference>
<comment type="similarity">
    <text evidence="2">Belongs to the AAA ATPase family. RarA/MGS1/WRNIP1 subfamily.</text>
</comment>
<dbReference type="SMART" id="SM00382">
    <property type="entry name" value="AAA"/>
    <property type="match status" value="1"/>
</dbReference>
<dbReference type="Pfam" id="PF16193">
    <property type="entry name" value="AAA_assoc_2"/>
    <property type="match status" value="1"/>
</dbReference>
<evidence type="ECO:0000256" key="3">
    <source>
        <dbReference type="ARBA" id="ARBA00020776"/>
    </source>
</evidence>
<dbReference type="PANTHER" id="PTHR13779:SF7">
    <property type="entry name" value="ATPASE WRNIP1"/>
    <property type="match status" value="1"/>
</dbReference>
<keyword evidence="9" id="KW-1185">Reference proteome</keyword>
<dbReference type="SUPFAM" id="SSF48019">
    <property type="entry name" value="post-AAA+ oligomerization domain-like"/>
    <property type="match status" value="1"/>
</dbReference>
<dbReference type="PANTHER" id="PTHR13779">
    <property type="entry name" value="WERNER HELICASE-INTERACTING PROTEIN 1 FAMILY MEMBER"/>
    <property type="match status" value="1"/>
</dbReference>
<dbReference type="Pfam" id="PF00004">
    <property type="entry name" value="AAA"/>
    <property type="match status" value="1"/>
</dbReference>
<dbReference type="InterPro" id="IPR003593">
    <property type="entry name" value="AAA+_ATPase"/>
</dbReference>
<organism evidence="8 9">
    <name type="scientific">Nguyenibacter vanlangensis</name>
    <dbReference type="NCBI Taxonomy" id="1216886"/>
    <lineage>
        <taxon>Bacteria</taxon>
        <taxon>Pseudomonadati</taxon>
        <taxon>Pseudomonadota</taxon>
        <taxon>Alphaproteobacteria</taxon>
        <taxon>Acetobacterales</taxon>
        <taxon>Acetobacteraceae</taxon>
        <taxon>Nguyenibacter</taxon>
    </lineage>
</organism>
<gene>
    <name evidence="8" type="ORF">AAC691_04420</name>
</gene>
<dbReference type="Proteomes" id="UP001449795">
    <property type="component" value="Chromosome"/>
</dbReference>
<keyword evidence="4" id="KW-0547">Nucleotide-binding</keyword>
<name>A0ABZ3D7P1_9PROT</name>
<evidence type="ECO:0000313" key="9">
    <source>
        <dbReference type="Proteomes" id="UP001449795"/>
    </source>
</evidence>
<sequence>MAGRRDEPDEGDLFGAPAPRQGEAVRGASPEAAPRRGRPPARTQPLADRLRPAALDEVVGQDHLLGPDGALRRMLERGSLASLILWGGPGVGKTTIARLLADAAGLRFVQLSAVFSGVADLKRAFDDARRLAEAGRGTLLFVDEIHRFNRAQQDGFLPVVEDGTVILVGATTENPSFALNGALLSRCQVLVLRRLDDEALERLLRRAEAECGHELPLTAEGRATLRAMADGDGRYLLNMVEQVLAVKAERPLDAQGLSGLLARRAVLYDKDREEHYNLISALHKSLRGSDPDAALYWFARMLEGGEDPRYIARRLTRFAAEDVGMADPQALPLAIAAWETYERLGSPEGELALAQLVVHLGTAPKSNAVYAAYKAARRVAKSTGSLMPPAHILNAPTGLMKDLGYGRGYADDYADIYADAHPDAGQRGALRGFFPDGMARQQFYQPFDRGFEREIGKRLEHWARLRERGREQGREQKKDA</sequence>
<reference evidence="8 9" key="1">
    <citation type="submission" date="2024-04" db="EMBL/GenBank/DDBJ databases">
        <title>Complete genome sequence of Nguyenibacter vanlangesis HBCM-1154, a strain capable of nitrogen fixation, IAA production, and phosphorus solubilization isolated from sugarcane soil.</title>
        <authorList>
            <person name="MY HANH P."/>
        </authorList>
    </citation>
    <scope>NUCLEOTIDE SEQUENCE [LARGE SCALE GENOMIC DNA]</scope>
    <source>
        <strain evidence="8 9">HBCM 1154</strain>
    </source>
</reference>
<evidence type="ECO:0000256" key="5">
    <source>
        <dbReference type="ARBA" id="ARBA00022840"/>
    </source>
</evidence>
<dbReference type="InterPro" id="IPR032423">
    <property type="entry name" value="AAA_assoc_2"/>
</dbReference>